<evidence type="ECO:0000256" key="1">
    <source>
        <dbReference type="ARBA" id="ARBA00022801"/>
    </source>
</evidence>
<dbReference type="AlphaFoldDB" id="A0A2S4VPN3"/>
<dbReference type="GO" id="GO:0005634">
    <property type="term" value="C:nucleus"/>
    <property type="evidence" value="ECO:0007669"/>
    <property type="project" value="TreeGrafter"/>
</dbReference>
<dbReference type="InterPro" id="IPR050593">
    <property type="entry name" value="LovG"/>
</dbReference>
<reference evidence="4" key="2">
    <citation type="journal article" date="2018" name="BMC Genomics">
        <title>Genomic insights into host adaptation between the wheat stripe rust pathogen (Puccinia striiformis f. sp. tritici) and the barley stripe rust pathogen (Puccinia striiformis f. sp. hordei).</title>
        <authorList>
            <person name="Xia C."/>
            <person name="Wang M."/>
            <person name="Yin C."/>
            <person name="Cornejo O.E."/>
            <person name="Hulbert S.H."/>
            <person name="Chen X."/>
        </authorList>
    </citation>
    <scope>NUCLEOTIDE SEQUENCE [LARGE SCALE GENOMIC DNA]</scope>
    <source>
        <strain evidence="4">93TX-2</strain>
    </source>
</reference>
<feature type="domain" description="Serine hydrolase" evidence="2">
    <location>
        <begin position="29"/>
        <end position="259"/>
    </location>
</feature>
<reference evidence="3 4" key="1">
    <citation type="submission" date="2017-12" db="EMBL/GenBank/DDBJ databases">
        <title>Gene loss provides genomic basis for host adaptation in cereal stripe rust fungi.</title>
        <authorList>
            <person name="Xia C."/>
        </authorList>
    </citation>
    <scope>NUCLEOTIDE SEQUENCE [LARGE SCALE GENOMIC DNA]</scope>
    <source>
        <strain evidence="3 4">93TX-2</strain>
    </source>
</reference>
<dbReference type="Proteomes" id="UP000238274">
    <property type="component" value="Unassembled WGS sequence"/>
</dbReference>
<dbReference type="VEuPathDB" id="FungiDB:PSTT_08017"/>
<dbReference type="GO" id="GO:0016787">
    <property type="term" value="F:hydrolase activity"/>
    <property type="evidence" value="ECO:0007669"/>
    <property type="project" value="UniProtKB-KW"/>
</dbReference>
<gene>
    <name evidence="3" type="ORF">PSHT_08364</name>
</gene>
<dbReference type="GO" id="GO:0005737">
    <property type="term" value="C:cytoplasm"/>
    <property type="evidence" value="ECO:0007669"/>
    <property type="project" value="TreeGrafter"/>
</dbReference>
<dbReference type="PANTHER" id="PTHR48070">
    <property type="entry name" value="ESTERASE OVCA2"/>
    <property type="match status" value="1"/>
</dbReference>
<dbReference type="Pfam" id="PF03959">
    <property type="entry name" value="FSH1"/>
    <property type="match status" value="1"/>
</dbReference>
<keyword evidence="1" id="KW-0378">Hydrolase</keyword>
<dbReference type="OrthoDB" id="2094269at2759"/>
<proteinExistence type="predicted"/>
<protein>
    <recommendedName>
        <fullName evidence="2">Serine hydrolase domain-containing protein</fullName>
    </recommendedName>
</protein>
<name>A0A2S4VPN3_9BASI</name>
<comment type="caution">
    <text evidence="3">The sequence shown here is derived from an EMBL/GenBank/DDBJ whole genome shotgun (WGS) entry which is preliminary data.</text>
</comment>
<evidence type="ECO:0000259" key="2">
    <source>
        <dbReference type="Pfam" id="PF03959"/>
    </source>
</evidence>
<dbReference type="PANTHER" id="PTHR48070:SF6">
    <property type="entry name" value="ESTERASE OVCA2"/>
    <property type="match status" value="1"/>
</dbReference>
<reference evidence="4" key="3">
    <citation type="journal article" date="2018" name="Mol. Plant Microbe Interact.">
        <title>Genome sequence resources for the wheat stripe rust pathogen (Puccinia striiformis f. sp. tritici) and the barley stripe rust pathogen (Puccinia striiformis f. sp. hordei).</title>
        <authorList>
            <person name="Xia C."/>
            <person name="Wang M."/>
            <person name="Yin C."/>
            <person name="Cornejo O.E."/>
            <person name="Hulbert S.H."/>
            <person name="Chen X."/>
        </authorList>
    </citation>
    <scope>NUCLEOTIDE SEQUENCE [LARGE SCALE GENOMIC DNA]</scope>
    <source>
        <strain evidence="4">93TX-2</strain>
    </source>
</reference>
<dbReference type="VEuPathDB" id="FungiDB:PSHT_08364"/>
<dbReference type="SUPFAM" id="SSF53474">
    <property type="entry name" value="alpha/beta-Hydrolases"/>
    <property type="match status" value="1"/>
</dbReference>
<dbReference type="EMBL" id="PKSM01000111">
    <property type="protein sequence ID" value="POW11439.1"/>
    <property type="molecule type" value="Genomic_DNA"/>
</dbReference>
<dbReference type="InterPro" id="IPR029058">
    <property type="entry name" value="AB_hydrolase_fold"/>
</dbReference>
<organism evidence="3 4">
    <name type="scientific">Puccinia striiformis</name>
    <dbReference type="NCBI Taxonomy" id="27350"/>
    <lineage>
        <taxon>Eukaryota</taxon>
        <taxon>Fungi</taxon>
        <taxon>Dikarya</taxon>
        <taxon>Basidiomycota</taxon>
        <taxon>Pucciniomycotina</taxon>
        <taxon>Pucciniomycetes</taxon>
        <taxon>Pucciniales</taxon>
        <taxon>Pucciniaceae</taxon>
        <taxon>Puccinia</taxon>
    </lineage>
</organism>
<accession>A0A2S4VPN3</accession>
<dbReference type="InterPro" id="IPR005645">
    <property type="entry name" value="FSH-like_dom"/>
</dbReference>
<dbReference type="Gene3D" id="3.40.50.1820">
    <property type="entry name" value="alpha/beta hydrolase"/>
    <property type="match status" value="1"/>
</dbReference>
<evidence type="ECO:0000313" key="4">
    <source>
        <dbReference type="Proteomes" id="UP000238274"/>
    </source>
</evidence>
<evidence type="ECO:0000313" key="3">
    <source>
        <dbReference type="EMBL" id="POW11439.1"/>
    </source>
</evidence>
<sequence length="295" mass="32399">MAQKLPKILMLHGSAFLRICTNHGNIANPMKNLLFISSAQNASIFSKRVAAVRKVCQVHCEMVFVDAPIIVQAPDPTGAYVNKYDSAAVADPTPETDPALIPRAWWRTKEIPDGENGIKKIYEGLDESLRFIRRVIDEQGPFVACFGFSQGAALAGILTSILEHPSLHTAFSEPPLTSQKPFKAAILVSGFKLRHPPVWDRSSEGVDTKLTTRSLHVIGKTDTVIGDDLSQSLVDAFAEPRVERHDGGHFVPSKKSWRDFFALYMQSLNQPDKPDESLIASPGPKLDVLDAGAKF</sequence>
<keyword evidence="4" id="KW-1185">Reference proteome</keyword>